<dbReference type="Proteomes" id="UP001500888">
    <property type="component" value="Unassembled WGS sequence"/>
</dbReference>
<feature type="chain" id="PRO_5047007324" description="Lipoprotein" evidence="1">
    <location>
        <begin position="28"/>
        <end position="187"/>
    </location>
</feature>
<evidence type="ECO:0000313" key="2">
    <source>
        <dbReference type="EMBL" id="GAA3795108.1"/>
    </source>
</evidence>
<accession>A0ABP7HLA9</accession>
<keyword evidence="1" id="KW-0732">Signal</keyword>
<evidence type="ECO:0000256" key="1">
    <source>
        <dbReference type="SAM" id="SignalP"/>
    </source>
</evidence>
<evidence type="ECO:0000313" key="3">
    <source>
        <dbReference type="Proteomes" id="UP001500888"/>
    </source>
</evidence>
<sequence length="187" mass="19714">MDSRFRIIAVGICLLGVIAGCSGSPPAAGGADTAASATATGASSGGPHAEMAILREFAQCVRSHGTPAFPDPITDARTGFPTFPQNAPDIKEKDVAPACKDILRRLPADAKSVRAPSAQYMQGLIKYARCMRANGLPDWPDPDATGAFPLPQRLLDQGKRGFLQQMRACAKENPDPDKKLRIAGDAK</sequence>
<protein>
    <recommendedName>
        <fullName evidence="4">Lipoprotein</fullName>
    </recommendedName>
</protein>
<proteinExistence type="predicted"/>
<keyword evidence="3" id="KW-1185">Reference proteome</keyword>
<dbReference type="EMBL" id="BAAAZR010000002">
    <property type="protein sequence ID" value="GAA3795108.1"/>
    <property type="molecule type" value="Genomic_DNA"/>
</dbReference>
<gene>
    <name evidence="2" type="ORF">GCM10022226_13050</name>
</gene>
<dbReference type="RefSeq" id="WP_344935504.1">
    <property type="nucleotide sequence ID" value="NZ_BAAAZR010000002.1"/>
</dbReference>
<evidence type="ECO:0008006" key="4">
    <source>
        <dbReference type="Google" id="ProtNLM"/>
    </source>
</evidence>
<organism evidence="2 3">
    <name type="scientific">Sphaerisporangium flaviroseum</name>
    <dbReference type="NCBI Taxonomy" id="509199"/>
    <lineage>
        <taxon>Bacteria</taxon>
        <taxon>Bacillati</taxon>
        <taxon>Actinomycetota</taxon>
        <taxon>Actinomycetes</taxon>
        <taxon>Streptosporangiales</taxon>
        <taxon>Streptosporangiaceae</taxon>
        <taxon>Sphaerisporangium</taxon>
    </lineage>
</organism>
<comment type="caution">
    <text evidence="2">The sequence shown here is derived from an EMBL/GenBank/DDBJ whole genome shotgun (WGS) entry which is preliminary data.</text>
</comment>
<name>A0ABP7HLA9_9ACTN</name>
<dbReference type="PROSITE" id="PS51257">
    <property type="entry name" value="PROKAR_LIPOPROTEIN"/>
    <property type="match status" value="1"/>
</dbReference>
<reference evidence="3" key="1">
    <citation type="journal article" date="2019" name="Int. J. Syst. Evol. Microbiol.">
        <title>The Global Catalogue of Microorganisms (GCM) 10K type strain sequencing project: providing services to taxonomists for standard genome sequencing and annotation.</title>
        <authorList>
            <consortium name="The Broad Institute Genomics Platform"/>
            <consortium name="The Broad Institute Genome Sequencing Center for Infectious Disease"/>
            <person name="Wu L."/>
            <person name="Ma J."/>
        </authorList>
    </citation>
    <scope>NUCLEOTIDE SEQUENCE [LARGE SCALE GENOMIC DNA]</scope>
    <source>
        <strain evidence="3">JCM 16908</strain>
    </source>
</reference>
<feature type="signal peptide" evidence="1">
    <location>
        <begin position="1"/>
        <end position="27"/>
    </location>
</feature>